<dbReference type="Proteomes" id="UP000014463">
    <property type="component" value="Unassembled WGS sequence"/>
</dbReference>
<sequence>MNLQKFSPWNWFKSEARENTGSSVPVSQAVEPRSTAISPLWQMHRDLDRWMDDTLRQFGIPGFDDRLPGFGDRFGTLSGFLRPSVDIAERDNEYRISVEVPGVEEKDIKLSLDEHRLLIEGEKRQESSSAQEDRYQRVERIYGSFRRVLDLPEDAKVEDIKATFNNGVLTVTLPRDPSVQPRQREIPIQSQ</sequence>
<dbReference type="InterPro" id="IPR008978">
    <property type="entry name" value="HSP20-like_chaperone"/>
</dbReference>
<dbReference type="Gene3D" id="2.60.40.790">
    <property type="match status" value="1"/>
</dbReference>
<dbReference type="InterPro" id="IPR031107">
    <property type="entry name" value="Small_HSP"/>
</dbReference>
<name>S2KHG2_LITA3</name>
<dbReference type="PROSITE" id="PS01031">
    <property type="entry name" value="SHSP"/>
    <property type="match status" value="1"/>
</dbReference>
<evidence type="ECO:0000259" key="3">
    <source>
        <dbReference type="PROSITE" id="PS01031"/>
    </source>
</evidence>
<keyword evidence="5" id="KW-1185">Reference proteome</keyword>
<gene>
    <name evidence="4" type="ORF">L861_12440</name>
</gene>
<dbReference type="SUPFAM" id="SSF49764">
    <property type="entry name" value="HSP20-like chaperones"/>
    <property type="match status" value="1"/>
</dbReference>
<evidence type="ECO:0000313" key="5">
    <source>
        <dbReference type="Proteomes" id="UP000014463"/>
    </source>
</evidence>
<dbReference type="PATRIC" id="fig|1121939.11.peg.3548"/>
<dbReference type="STRING" id="1121939.L861_12440"/>
<reference evidence="4 5" key="1">
    <citation type="journal article" date="2013" name="Genome Announc.">
        <title>Draft genome sequence of the moderately halophilic gammaproteobacterium Halomonas anticariensis FP35.</title>
        <authorList>
            <person name="Tahrioui A."/>
            <person name="Quesada E."/>
            <person name="Llamas I."/>
        </authorList>
    </citation>
    <scope>NUCLEOTIDE SEQUENCE [LARGE SCALE GENOMIC DNA]</scope>
    <source>
        <strain evidence="5">DSM 16096 / CECT 5854 / LMG 22089 / FP35</strain>
    </source>
</reference>
<protein>
    <recommendedName>
        <fullName evidence="3">SHSP domain-containing protein</fullName>
    </recommendedName>
</protein>
<dbReference type="Pfam" id="PF00011">
    <property type="entry name" value="HSP20"/>
    <property type="match status" value="1"/>
</dbReference>
<evidence type="ECO:0000313" key="4">
    <source>
        <dbReference type="EMBL" id="EPC01375.1"/>
    </source>
</evidence>
<comment type="similarity">
    <text evidence="1 2">Belongs to the small heat shock protein (HSP20) family.</text>
</comment>
<accession>S2KHG2</accession>
<dbReference type="eggNOG" id="COG0071">
    <property type="taxonomic scope" value="Bacteria"/>
</dbReference>
<dbReference type="AlphaFoldDB" id="S2KHG2"/>
<dbReference type="PANTHER" id="PTHR11527">
    <property type="entry name" value="HEAT-SHOCK PROTEIN 20 FAMILY MEMBER"/>
    <property type="match status" value="1"/>
</dbReference>
<dbReference type="CDD" id="cd06464">
    <property type="entry name" value="ACD_sHsps-like"/>
    <property type="match status" value="1"/>
</dbReference>
<dbReference type="InterPro" id="IPR002068">
    <property type="entry name" value="A-crystallin/Hsp20_dom"/>
</dbReference>
<evidence type="ECO:0000256" key="2">
    <source>
        <dbReference type="RuleBase" id="RU003616"/>
    </source>
</evidence>
<organism evidence="4 5">
    <name type="scientific">Litchfieldella anticariensis (strain DSM 16096 / CECT 5854 / CIP 108499 / LMG 22089 / FP35)</name>
    <name type="common">Halomonas anticariensis</name>
    <dbReference type="NCBI Taxonomy" id="1121939"/>
    <lineage>
        <taxon>Bacteria</taxon>
        <taxon>Pseudomonadati</taxon>
        <taxon>Pseudomonadota</taxon>
        <taxon>Gammaproteobacteria</taxon>
        <taxon>Oceanospirillales</taxon>
        <taxon>Halomonadaceae</taxon>
        <taxon>Litchfieldella</taxon>
    </lineage>
</organism>
<dbReference type="RefSeq" id="WP_016418067.1">
    <property type="nucleotide sequence ID" value="NZ_AUAB01000024.1"/>
</dbReference>
<dbReference type="EMBL" id="ASTJ01000036">
    <property type="protein sequence ID" value="EPC01375.1"/>
    <property type="molecule type" value="Genomic_DNA"/>
</dbReference>
<evidence type="ECO:0000256" key="1">
    <source>
        <dbReference type="PROSITE-ProRule" id="PRU00285"/>
    </source>
</evidence>
<feature type="domain" description="SHSP" evidence="3">
    <location>
        <begin position="76"/>
        <end position="191"/>
    </location>
</feature>
<comment type="caution">
    <text evidence="4">The sequence shown here is derived from an EMBL/GenBank/DDBJ whole genome shotgun (WGS) entry which is preliminary data.</text>
</comment>
<proteinExistence type="inferred from homology"/>
<dbReference type="OrthoDB" id="9792695at2"/>